<dbReference type="SUPFAM" id="SSF47336">
    <property type="entry name" value="ACP-like"/>
    <property type="match status" value="4"/>
</dbReference>
<dbReference type="SUPFAM" id="SSF52777">
    <property type="entry name" value="CoA-dependent acyltransferases"/>
    <property type="match status" value="6"/>
</dbReference>
<dbReference type="Pfam" id="PF00202">
    <property type="entry name" value="Aminotran_3"/>
    <property type="match status" value="1"/>
</dbReference>
<dbReference type="PANTHER" id="PTHR45527">
    <property type="entry name" value="NONRIBOSOMAL PEPTIDE SYNTHETASE"/>
    <property type="match status" value="1"/>
</dbReference>
<dbReference type="Pfam" id="PF13193">
    <property type="entry name" value="AMP-binding_C"/>
    <property type="match status" value="2"/>
</dbReference>
<dbReference type="InterPro" id="IPR015422">
    <property type="entry name" value="PyrdxlP-dep_Trfase_small"/>
</dbReference>
<dbReference type="CDD" id="cd05930">
    <property type="entry name" value="A_NRPS"/>
    <property type="match status" value="2"/>
</dbReference>
<feature type="domain" description="Carrier" evidence="9">
    <location>
        <begin position="4347"/>
        <end position="4421"/>
    </location>
</feature>
<dbReference type="InterPro" id="IPR015421">
    <property type="entry name" value="PyrdxlP-dep_Trfase_major"/>
</dbReference>
<dbReference type="SUPFAM" id="SSF53901">
    <property type="entry name" value="Thiolase-like"/>
    <property type="match status" value="1"/>
</dbReference>
<dbReference type="InterPro" id="IPR016035">
    <property type="entry name" value="Acyl_Trfase/lysoPLipase"/>
</dbReference>
<dbReference type="Gene3D" id="3.40.47.10">
    <property type="match status" value="1"/>
</dbReference>
<dbReference type="InterPro" id="IPR014043">
    <property type="entry name" value="Acyl_transferase_dom"/>
</dbReference>
<dbReference type="Gene3D" id="2.30.38.10">
    <property type="entry name" value="Luciferase, Domain 3"/>
    <property type="match status" value="2"/>
</dbReference>
<feature type="domain" description="Carrier" evidence="9">
    <location>
        <begin position="3249"/>
        <end position="3324"/>
    </location>
</feature>
<feature type="domain" description="Carrier" evidence="9">
    <location>
        <begin position="1610"/>
        <end position="1685"/>
    </location>
</feature>
<dbReference type="InterPro" id="IPR018201">
    <property type="entry name" value="Ketoacyl_synth_AS"/>
</dbReference>
<dbReference type="InterPro" id="IPR015424">
    <property type="entry name" value="PyrdxlP-dep_Trfase"/>
</dbReference>
<keyword evidence="12" id="KW-1185">Reference proteome</keyword>
<dbReference type="PROSITE" id="PS50075">
    <property type="entry name" value="CARRIER"/>
    <property type="match status" value="4"/>
</dbReference>
<dbReference type="PANTHER" id="PTHR45527:SF1">
    <property type="entry name" value="FATTY ACID SYNTHASE"/>
    <property type="match status" value="1"/>
</dbReference>
<dbReference type="CDD" id="cd05931">
    <property type="entry name" value="FAAL"/>
    <property type="match status" value="1"/>
</dbReference>
<dbReference type="InterPro" id="IPR023213">
    <property type="entry name" value="CAT-like_dom_sf"/>
</dbReference>
<evidence type="ECO:0000259" key="10">
    <source>
        <dbReference type="PROSITE" id="PS52004"/>
    </source>
</evidence>
<dbReference type="Gene3D" id="3.30.559.30">
    <property type="entry name" value="Nonribosomal peptide synthetase, condensation domain"/>
    <property type="match status" value="3"/>
</dbReference>
<dbReference type="InterPro" id="IPR040097">
    <property type="entry name" value="FAAL/FAAC"/>
</dbReference>
<reference evidence="11" key="1">
    <citation type="submission" date="2023-07" db="EMBL/GenBank/DDBJ databases">
        <title>Two novel species in the genus Flavivirga.</title>
        <authorList>
            <person name="Kwon K."/>
        </authorList>
    </citation>
    <scope>NUCLEOTIDE SEQUENCE</scope>
    <source>
        <strain evidence="11">KACC 14158</strain>
    </source>
</reference>
<comment type="cofactor">
    <cofactor evidence="1">
        <name>pantetheine 4'-phosphate</name>
        <dbReference type="ChEBI" id="CHEBI:47942"/>
    </cofactor>
</comment>
<sequence length="5065" mass="567951">MSIINPIVSEDLISRKTLISVFNDHIIQTSNKLVFRFLENGEEENDSRTYQDLHDNATRIASHILEKVTPGERVLLLYPSGLDFIDAFLGCLLAGVIAVPAFPPQGKRRISRLENVVADCKATLILTTEKIHVKSVKWFDNEVFSDLDWLQTDMLSHCMGKDFPVILPQDTAFLQYTSGSTGDPKGVMVRHSNIVHNNKLIKNCFHHNPETIGVSWLPIYHDMGLIGNILQALYVGFEMIIMPPTAFIQKPIRWLKTISNYKATYSGGPNFAYDLCVHQIKEEDFIGLDLSSWQVAYNGSEPIRPETIDSFVTNFSSVGFKKTYLAPCYGMAETTLVVSSCAFNSIPKTLLLDKEDFRLGKVKLSEKENTISNTMKFMGNGPVLEDLKIKIVNPDTYRVCEKNEIGEIWISGDSVTQGYWGREELTIDVFRAQIHYANGRVNKKEGYYLRTGDMGFIQNKELYITGRLKEMMIINGVNYFPQDLERTIQDSHIDLQINAGSAFTILIKDKQELIVVQEIKRTSIRNYDFETIKKDIIESVFEVHGLPVYAIVLVRPGRIPKTSSGKIQRLIAKSSYEADTFEGVLEAWNMGMHLEKNEKESFQIKKSYQKTIKNKELIKWLKKTISDELQIKHSAVNLDKSFAVLGMTSLQSIRLSGLLSEYLSQEISPTILYSYSNIIDLVSYISKENNDIEVAREPSITLQEKEPIAIISMAGRFPGARDIETFWKNLKSGEDSITEVPFNRWNVDDFYSDKEDIDGFHMTTRWGGFLDKIDEFDASFFDISPREAKLMDPQQRILLELSHELLERAGYPYKQIKGTKTGVYIGVIQSDYGFLVKDLGKDVYSGTGTALSISANRLSYYYDLKGPSMSVDTACSSSLVSIHSAVKDIRSGECTMAIAGGVNLIISPDTTVALSKSNMMATDGRCKTFDNSANGYVRSEGCGLVLLKPLSKAQEDGNQILAVIKGSAINQDGRSNGLTAPNGAAQQEVIQSALQSANLEPTDVDYVEAHGTGTSLGDPIEINALHAIYGKDRKVTKPLIVGSVKANIGHLESAAGVAGLIKAVLCLHYNQIPKQLHYHKPNTYINWKKNNIKIPESLLSWNYKENGLRRAGVSSFGFGGANAHVILEEAPQVIKEQSEDSVLIRPISIVTLSGKGEKALQDQATNILSYIKSNPEITLQDVSYSLAVTRSHFENRLGIVCENKQELIKKLEHHTIEPVSKKKQPLKTAFLFTGQGSQYVGMGQSLYDTEPVFKEVLDKCATLLEEHLEENLITILFAKEGSEQAKLLDQTIYTQPALFSLGYSLYQLWNHWGVLADVLSGHSVGEYIAACAAGVFSLEEGLKLIAARGRLMQGISEVGAMISVQCDAKKAVELIKEFTDEVSIAAMNTPNQTVLSGKNETIEILCNQLASENVKFKHLKVSHAFHSPLMKPMLSDFMAIAKTINYQPSKCALISNVTGELANDEICTAQYWVDHIIAPVDFLKGMASIEKLETDVYIEIGAQPILITMGSHCVSDVNDAIWLASVRKDKDEKLQILESLSEWYTAGGHVDWKSFYYNHHVTKVDCPTYAFQRKRFWIEGTSVTLPKESTSIIDSSNTNDQNLTATMIFKDIENYLKKTISATLHLDIEEIALDRPLLNYGADSFSLLEITKKIQKAYKIKLPIRKMFEDLTDLEAIIKYIIEQTDEVEYKEKKSSNTISVSETSNIKNVSGIAATTPLSEVSNIVDASSSVPPNKKSNLNDETLRVLQDQFTEQNQLLTKQFLEQNKIIAQYINKTQDSSSIINTDTPATIPKNRPVFDSTINRITKDSKSKKEVSLPGAIGGKDFFFQKPPKNQEDQLPELIQKYTDQTQKSKSYTAKYRKVLADYFLAKGFKMSTKEMEYPIVGDHASGSGFTDIDGNRYIDITMGYGSCIFGHQPDFIIEAIETQLHKGITVGPLAKLSGEVATLISELTGMDRVAFANTGTEAISFAMRLARAETGKNKIVIFSGSYHGHIETVLGMQGDHGVEPMVPGVTKNMVKDLIVLGYNDTDILDQIRANADDLAGIMVEPVRSRFPDFQPVELLKQLKALSEELDVPLIFDEMVTGFRIMPGGAQEYFGVKADIATYGKIAGGGMPLGIIAGSSRYLDIVDGGNWEYGDDSYPETSKTLVAGTFSRHPLTMAASRAVLTRIKEIGKQAYIDLNQKTDDLMKRLNIYFKQESLPIEVVNFGSLFRFKFKGNFDLLLFHLIQRSIFAWAPNNLFLTFAHTDDDIEAIYKGICESVNIVHKSNGSKKILPNSVATGVTKSNSTLAQQQLFLLDQINVEKSLAYIISLSLNMQGNIDYSVLKNVLDKLLRTHQILWSVFSEDGKQLIYNESIFIPIKEIDLSAFSKDIKEEKYRELIHKGLETPFSFTKGPLIRLNLIKFSHDEYVLHLSMHHIIADGWSCALFLHTLAENYNAIINEKTIPEHSETQFPAYITWLDQQRQSDVWQDHEQYFIQKFSNTSFRIDLPFDTTLSGDDTTSSSAIIRIPRGEVTVLKQWSGQQGLTLFMTFLSAFELLLFRLCQHEEMVIGVPVGGRSMPDLDKSIGYFAHIIPLASRYDPSQSISDYLSILKQRLFDAYDHQEYPYADFINLLQKETKIKPEEFINVLFNFDVTIDDIEMEGMQLQLEEHKPLYNAFDIAFNVVENSEGLIVSLNHRQSALSNATAKEFLDCFKHVLSQIISNPALLLPDIEVVSNLQKQEILYDFNNTKEDYPEDKTIVDLFQEQVKKTPNDVAVVFEEETLTYRMLDKRSNQLARYLLKRGVKEEDLVGICIDRSLEMIIGVLGILKAGGGYVPIDPDYPLDRIDYMMEDAGISLLISSDNRGSVFDDKKGLSTILLDRDWDIIGKESARKMKRLSQPEGLAYVIYTSGSTGRPKGVMNEHRGVVNRLLWTQSHYQLTAEDIILQKTSFCFDVSVWELLWSITCGSKLVLAKPEGHKDPRYLKALIESQKITTIHFVPSMLSAFLSEINLGECNSLQRVLCSGEALRTDHVALFKEKFKNVRLDNLYGPTEAAIDVSSWQVPLEESLSSVLIGKPVTNTNLYVLDKQKQILPIGVTGELCIGGVQVARGYLNREELTKEKFITDPFREGERIYKTGDLVRWLPDGNIEYIGRKDDQVKIRGYRVELGEIESVLSLLKGIKNCCVLAKDDIDGNKCLVSYVVVEDDFDKQRIQKELQEQLPEYMVPQLWIELTSMPLTSNGKLNRKALPEPDGSQLSKQEYVEPRDEIEAQLVDIWKALLGIEKIGVYDNFFELGGHSLLATRLVSMIRNKLAIEITIKSVFEHVTISELGVHISKTSKGSLVPLIDAADRPSHIPLSFSQERLWFIDQLQGSTSYHMAGGLRLQGILDMKRLESSLRAIVDRHEILRTTIRSEDGVGYQHVKSTEDWSLKEVTVLDQADLENNLALYVDIPFDLSLDYMFRACVYNLGSEEYVLAVVFHHIASDGWSIPIFIKEFSELYNCASTDWTTILPELPLQYADYAVWQHEYIEGAVLKNQLSYWENTLKGVLPLSLPTDYVRPSTQSNEGASISLFLDEELSTALKKISQEEGVTLFMLLLSAFKVLLSRYSGQSDICVGTSIANRTQSELEGMIGFFVNTLALRNNIDEDSTFREILSQIKATTLSAYDNQLTPFEKVVDRVITTRDMSISPLFQVMFDFQNDSELKNTILEGLNVSTYEYKEKTSQFDLNLTVIENESILSLCMGYCTALFQETTVRGMLMHFQELLRSIVIDVSQEIKDMSMLPKIEKDLILGRISTSEGIYFNPKSVDLENNVPINVRFESIAVSNSSSIAVIHNEVSWDYEQLNRYSNQIAHTLLEIGIIEERCIGVYLERSAEFVGCMLGIVKSGGVYTPLDTQNPSSRIKKMLGSNFSTLITTSSLLESLGLGGIDNINIVLIDKCSVLLSRSSAVLGLPIYDSDYILNMPVENPSNRNSMESWAYVLYTSGSTGEPKGAITCHDGAMNHILAEYKLLDLPDGFRFLQSAGIGSDISVWQLLGPLLKGGACVIVDKYELLTYSTLIETLQRTKVNVIEFVPTYMWGLFSYIKESETPIKLENLQWIMLVGESIPVALVNGLKTVYPEVRLLNAYGPCEASDDVVQYEIITCLPVTQLRVPIGRVIPNMSVVILDDSLNLCPIGVIGELCVSGVGVGDGYIGLPERTVASFIANPFTDLLGDTLYKTGDLGRWLSDGTIEFIGREDYQVKVRGHRVELEDIASVLRKDDAIKDCHVLVYKNDSGEELVVCFVILSNIGLFHEADVSISEKLHRRCVEELPSYMHPNQYCIIEEFPLNLSDKVDVKQLIAIFLSEHTDGNDTKRDRYVAPRNETEEHLVGIWQNLLGINQIGIDDNFFELGGHSLLVVQLIAQIQKIDFQISVKDIFENPTIRELALELSVLSPVYQVPDNYIDVDCKYITPDMLPLVDFNQSDLDIIMDDALGGVTNIQDIYPLSPLQEGMYFHHLMSDQNSGDPYVITNLLSFSDLSKRRQFIETFNHIIGRHDVLRSCILSEGLPQPIQVVLRAVTLSVEELSFPTSSDILEELELMLNKGKHWMELSEAPLLQIQTVDDRETDCYYLLLKYHHVMIDHVGLEKIIEEITMYLSGDAIHLPEPVLYRNFIAHVLYQKATNTSEEYFRSRLTDILEPTLPFGLANTLGDGSNIKESSIVLSSDLSNQIRNVSRSLQMTPAAIFHAVWGFVISRCSNKEYAVFGTLFSGRLQGSLGADQSLGVFINTLPIVLHIDGSVKEYLKQVDEELLGLLPYEQTPLSYIQNWSGIPNDTPLFSTLLNYRHSSPLVDDLDPVIGATVVGAKERTNYPFELSVDDLGSDFGLTAHVDNRIDAIRIISFVESTLIQFIDGLNSNKDIDVSSLSIVSEEEHQLLRGFNDTSVSYPLEKTVVDLFEEQVLKSPESIALLFEGEELSYKELDDRSNQLAHYLVSEGVNVDDLVGICLDRSIAMVVGILGILKSGGAYVPMKPDYPASRISHIISDGDIRLVVTDELSRSVLEGLPGITTIILDGSTPAYLSSPSRRLDVRCTPASLSY</sequence>
<dbReference type="InterPro" id="IPR005814">
    <property type="entry name" value="Aminotrans_3"/>
</dbReference>
<dbReference type="InterPro" id="IPR020806">
    <property type="entry name" value="PKS_PP-bd"/>
</dbReference>
<dbReference type="SUPFAM" id="SSF55048">
    <property type="entry name" value="Probable ACP-binding domain of malonyl-CoA ACP transacylase"/>
    <property type="match status" value="1"/>
</dbReference>
<comment type="similarity">
    <text evidence="8">In the C-terminal section; belongs to the NRP synthetase family.</text>
</comment>
<dbReference type="PROSITE" id="PS00012">
    <property type="entry name" value="PHOSPHOPANTETHEINE"/>
    <property type="match status" value="2"/>
</dbReference>
<evidence type="ECO:0000256" key="7">
    <source>
        <dbReference type="ARBA" id="ARBA00023098"/>
    </source>
</evidence>
<dbReference type="Gene3D" id="3.30.559.10">
    <property type="entry name" value="Chloramphenicol acetyltransferase-like domain"/>
    <property type="match status" value="3"/>
</dbReference>
<dbReference type="Gene3D" id="3.40.50.980">
    <property type="match status" value="4"/>
</dbReference>
<dbReference type="InterPro" id="IPR000873">
    <property type="entry name" value="AMP-dep_synth/lig_dom"/>
</dbReference>
<dbReference type="NCBIfam" id="NF003417">
    <property type="entry name" value="PRK04813.1"/>
    <property type="match status" value="4"/>
</dbReference>
<dbReference type="Pfam" id="PF00501">
    <property type="entry name" value="AMP-binding"/>
    <property type="match status" value="4"/>
</dbReference>
<dbReference type="InterPro" id="IPR036736">
    <property type="entry name" value="ACP-like_sf"/>
</dbReference>
<dbReference type="Gene3D" id="3.40.640.10">
    <property type="entry name" value="Type I PLP-dependent aspartate aminotransferase-like (Major domain)"/>
    <property type="match status" value="1"/>
</dbReference>
<dbReference type="InterPro" id="IPR014030">
    <property type="entry name" value="Ketoacyl_synth_N"/>
</dbReference>
<evidence type="ECO:0000313" key="11">
    <source>
        <dbReference type="EMBL" id="MDO5977225.1"/>
    </source>
</evidence>
<evidence type="ECO:0000256" key="4">
    <source>
        <dbReference type="ARBA" id="ARBA00022679"/>
    </source>
</evidence>
<keyword evidence="3" id="KW-0597">Phosphoprotein</keyword>
<dbReference type="InterPro" id="IPR025110">
    <property type="entry name" value="AMP-bd_C"/>
</dbReference>
<dbReference type="SUPFAM" id="SSF52151">
    <property type="entry name" value="FabD/lysophospholipase-like"/>
    <property type="match status" value="1"/>
</dbReference>
<organism evidence="11 12">
    <name type="scientific">Flavivirga jejuensis</name>
    <dbReference type="NCBI Taxonomy" id="870487"/>
    <lineage>
        <taxon>Bacteria</taxon>
        <taxon>Pseudomonadati</taxon>
        <taxon>Bacteroidota</taxon>
        <taxon>Flavobacteriia</taxon>
        <taxon>Flavobacteriales</taxon>
        <taxon>Flavobacteriaceae</taxon>
        <taxon>Flavivirga</taxon>
    </lineage>
</organism>
<feature type="domain" description="Carrier" evidence="9">
    <location>
        <begin position="612"/>
        <end position="689"/>
    </location>
</feature>
<dbReference type="SMART" id="SM01294">
    <property type="entry name" value="PKS_PP_betabranch"/>
    <property type="match status" value="1"/>
</dbReference>
<dbReference type="Pfam" id="PF23024">
    <property type="entry name" value="AMP-dom_DIP2-like"/>
    <property type="match status" value="1"/>
</dbReference>
<dbReference type="Pfam" id="PF00668">
    <property type="entry name" value="Condensation"/>
    <property type="match status" value="3"/>
</dbReference>
<dbReference type="Pfam" id="PF00109">
    <property type="entry name" value="ketoacyl-synt"/>
    <property type="match status" value="1"/>
</dbReference>
<evidence type="ECO:0000256" key="6">
    <source>
        <dbReference type="ARBA" id="ARBA00022898"/>
    </source>
</evidence>
<feature type="non-terminal residue" evidence="11">
    <location>
        <position position="5065"/>
    </location>
</feature>
<accession>A0ABT8WVL9</accession>
<dbReference type="EMBL" id="JAUOEL010000015">
    <property type="protein sequence ID" value="MDO5977225.1"/>
    <property type="molecule type" value="Genomic_DNA"/>
</dbReference>
<dbReference type="InterPro" id="IPR010071">
    <property type="entry name" value="AA_adenyl_dom"/>
</dbReference>
<dbReference type="SMART" id="SM00823">
    <property type="entry name" value="PKS_PP"/>
    <property type="match status" value="4"/>
</dbReference>
<evidence type="ECO:0000256" key="2">
    <source>
        <dbReference type="ARBA" id="ARBA00022450"/>
    </source>
</evidence>
<dbReference type="Pfam" id="PF22621">
    <property type="entry name" value="CurL-like_PKS_C"/>
    <property type="match status" value="1"/>
</dbReference>
<keyword evidence="2" id="KW-0596">Phosphopantetheine</keyword>
<evidence type="ECO:0000256" key="1">
    <source>
        <dbReference type="ARBA" id="ARBA00001957"/>
    </source>
</evidence>
<dbReference type="Gene3D" id="1.10.1200.10">
    <property type="entry name" value="ACP-like"/>
    <property type="match status" value="4"/>
</dbReference>
<dbReference type="Gene3D" id="3.40.50.12780">
    <property type="entry name" value="N-terminal domain of ligase-like"/>
    <property type="match status" value="2"/>
</dbReference>
<dbReference type="NCBIfam" id="TIGR01733">
    <property type="entry name" value="AA-adenyl-dom"/>
    <property type="match status" value="2"/>
</dbReference>
<dbReference type="PROSITE" id="PS00455">
    <property type="entry name" value="AMP_BINDING"/>
    <property type="match status" value="3"/>
</dbReference>
<dbReference type="Gene3D" id="3.90.1150.10">
    <property type="entry name" value="Aspartate Aminotransferase, domain 1"/>
    <property type="match status" value="1"/>
</dbReference>
<dbReference type="Proteomes" id="UP001176806">
    <property type="component" value="Unassembled WGS sequence"/>
</dbReference>
<dbReference type="InterPro" id="IPR006162">
    <property type="entry name" value="Ppantetheine_attach_site"/>
</dbReference>
<dbReference type="Gene3D" id="3.40.366.10">
    <property type="entry name" value="Malonyl-Coenzyme A Acyl Carrier Protein, domain 2"/>
    <property type="match status" value="1"/>
</dbReference>
<name>A0ABT8WVL9_9FLAO</name>
<protein>
    <submittedName>
        <fullName evidence="11">Amino acid adenylation domain-containing protein</fullName>
    </submittedName>
</protein>
<dbReference type="InterPro" id="IPR045851">
    <property type="entry name" value="AMP-bd_C_sf"/>
</dbReference>
<keyword evidence="7" id="KW-0443">Lipid metabolism</keyword>
<feature type="domain" description="Ketosynthase family 3 (KS3)" evidence="10">
    <location>
        <begin position="705"/>
        <end position="1129"/>
    </location>
</feature>
<keyword evidence="5" id="KW-0276">Fatty acid metabolism</keyword>
<dbReference type="InterPro" id="IPR020845">
    <property type="entry name" value="AMP-binding_CS"/>
</dbReference>
<proteinExistence type="inferred from homology"/>
<dbReference type="Pfam" id="PF00698">
    <property type="entry name" value="Acyl_transf_1"/>
    <property type="match status" value="1"/>
</dbReference>
<dbReference type="InterPro" id="IPR001227">
    <property type="entry name" value="Ac_transferase_dom_sf"/>
</dbReference>
<dbReference type="PROSITE" id="PS52004">
    <property type="entry name" value="KS3_2"/>
    <property type="match status" value="1"/>
</dbReference>
<dbReference type="Gene3D" id="3.30.70.3290">
    <property type="match status" value="1"/>
</dbReference>
<dbReference type="InterPro" id="IPR009081">
    <property type="entry name" value="PP-bd_ACP"/>
</dbReference>
<dbReference type="SMART" id="SM00827">
    <property type="entry name" value="PKS_AT"/>
    <property type="match status" value="1"/>
</dbReference>
<gene>
    <name evidence="11" type="ORF">Q4Q40_23780</name>
</gene>
<dbReference type="RefSeq" id="WP_303304554.1">
    <property type="nucleotide sequence ID" value="NZ_JAUOEL010000015.1"/>
</dbReference>
<dbReference type="InterPro" id="IPR042099">
    <property type="entry name" value="ANL_N_sf"/>
</dbReference>
<dbReference type="Pfam" id="PF02801">
    <property type="entry name" value="Ketoacyl-synt_C"/>
    <property type="match status" value="1"/>
</dbReference>
<dbReference type="InterPro" id="IPR020841">
    <property type="entry name" value="PKS_Beta-ketoAc_synthase_dom"/>
</dbReference>
<dbReference type="InterPro" id="IPR016036">
    <property type="entry name" value="Malonyl_transacylase_ACP-bd"/>
</dbReference>
<dbReference type="InterPro" id="IPR014031">
    <property type="entry name" value="Ketoacyl_synth_C"/>
</dbReference>
<dbReference type="InterPro" id="IPR001242">
    <property type="entry name" value="Condensation_dom"/>
</dbReference>
<evidence type="ECO:0000313" key="12">
    <source>
        <dbReference type="Proteomes" id="UP001176806"/>
    </source>
</evidence>
<keyword evidence="4" id="KW-0808">Transferase</keyword>
<dbReference type="SUPFAM" id="SSF53383">
    <property type="entry name" value="PLP-dependent transferases"/>
    <property type="match status" value="1"/>
</dbReference>
<evidence type="ECO:0000256" key="3">
    <source>
        <dbReference type="ARBA" id="ARBA00022553"/>
    </source>
</evidence>
<dbReference type="CDD" id="cd19544">
    <property type="entry name" value="E-C_NRPS"/>
    <property type="match status" value="1"/>
</dbReference>
<keyword evidence="6" id="KW-0663">Pyridoxal phosphate</keyword>
<comment type="caution">
    <text evidence="11">The sequence shown here is derived from an EMBL/GenBank/DDBJ whole genome shotgun (WGS) entry which is preliminary data.</text>
</comment>
<dbReference type="Pfam" id="PF00550">
    <property type="entry name" value="PP-binding"/>
    <property type="match status" value="4"/>
</dbReference>
<evidence type="ECO:0000256" key="8">
    <source>
        <dbReference type="ARBA" id="ARBA00029443"/>
    </source>
</evidence>
<dbReference type="InterPro" id="IPR016039">
    <property type="entry name" value="Thiolase-like"/>
</dbReference>
<dbReference type="SUPFAM" id="SSF56801">
    <property type="entry name" value="Acetyl-CoA synthetase-like"/>
    <property type="match status" value="4"/>
</dbReference>
<dbReference type="CDD" id="cd19531">
    <property type="entry name" value="LCL_NRPS-like"/>
    <property type="match status" value="1"/>
</dbReference>
<dbReference type="Gene3D" id="3.30.300.30">
    <property type="match status" value="3"/>
</dbReference>
<dbReference type="PROSITE" id="PS00606">
    <property type="entry name" value="KS3_1"/>
    <property type="match status" value="1"/>
</dbReference>
<evidence type="ECO:0000259" key="9">
    <source>
        <dbReference type="PROSITE" id="PS50075"/>
    </source>
</evidence>
<dbReference type="CDD" id="cd00833">
    <property type="entry name" value="PKS"/>
    <property type="match status" value="1"/>
</dbReference>
<evidence type="ECO:0000256" key="5">
    <source>
        <dbReference type="ARBA" id="ARBA00022832"/>
    </source>
</evidence>
<dbReference type="SMART" id="SM00825">
    <property type="entry name" value="PKS_KS"/>
    <property type="match status" value="1"/>
</dbReference>